<name>A0ABZ0XZ57_9BURK</name>
<feature type="region of interest" description="Disordered" evidence="1">
    <location>
        <begin position="1"/>
        <end position="22"/>
    </location>
</feature>
<keyword evidence="3" id="KW-1185">Reference proteome</keyword>
<accession>A0ABZ0XZ57</accession>
<dbReference type="GeneID" id="43165304"/>
<dbReference type="RefSeq" id="WP_019923704.1">
    <property type="nucleotide sequence ID" value="NZ_CP140152.1"/>
</dbReference>
<dbReference type="EMBL" id="CP140152">
    <property type="protein sequence ID" value="WQH04914.1"/>
    <property type="molecule type" value="Genomic_DNA"/>
</dbReference>
<protein>
    <recommendedName>
        <fullName evidence="4">Single-stranded-DNA-specific exonuclease RecJ</fullName>
    </recommendedName>
</protein>
<evidence type="ECO:0000313" key="3">
    <source>
        <dbReference type="Proteomes" id="UP001326110"/>
    </source>
</evidence>
<evidence type="ECO:0000313" key="2">
    <source>
        <dbReference type="EMBL" id="WQH04914.1"/>
    </source>
</evidence>
<sequence>MTPELDRRQRRPETSQTSDTAGWHSFDFIVRQALQVQRDIGTPGAVEMLQNIGLNPQVIARVLSPERQVRAEDLRAVAQSL</sequence>
<reference evidence="2 3" key="1">
    <citation type="submission" date="2023-11" db="EMBL/GenBank/DDBJ databases">
        <title>MicrobeMod: A computational toolkit for identifying prokaryotic methylation and restriction-modification with nanopore sequencing.</title>
        <authorList>
            <person name="Crits-Christoph A."/>
            <person name="Kang S.C."/>
            <person name="Lee H."/>
            <person name="Ostrov N."/>
        </authorList>
    </citation>
    <scope>NUCLEOTIDE SEQUENCE [LARGE SCALE GENOMIC DNA]</scope>
    <source>
        <strain evidence="2 3">ATCC 25935</strain>
    </source>
</reference>
<gene>
    <name evidence="2" type="ORF">SR858_00820</name>
</gene>
<proteinExistence type="predicted"/>
<evidence type="ECO:0000256" key="1">
    <source>
        <dbReference type="SAM" id="MobiDB-lite"/>
    </source>
</evidence>
<evidence type="ECO:0008006" key="4">
    <source>
        <dbReference type="Google" id="ProtNLM"/>
    </source>
</evidence>
<dbReference type="Proteomes" id="UP001326110">
    <property type="component" value="Chromosome"/>
</dbReference>
<organism evidence="2 3">
    <name type="scientific">Duganella zoogloeoides</name>
    <dbReference type="NCBI Taxonomy" id="75659"/>
    <lineage>
        <taxon>Bacteria</taxon>
        <taxon>Pseudomonadati</taxon>
        <taxon>Pseudomonadota</taxon>
        <taxon>Betaproteobacteria</taxon>
        <taxon>Burkholderiales</taxon>
        <taxon>Oxalobacteraceae</taxon>
        <taxon>Telluria group</taxon>
        <taxon>Duganella</taxon>
    </lineage>
</organism>
<feature type="compositionally biased region" description="Basic and acidic residues" evidence="1">
    <location>
        <begin position="1"/>
        <end position="13"/>
    </location>
</feature>